<dbReference type="HOGENOM" id="CLU_465007_0_0_1"/>
<dbReference type="GeneID" id="17309330"/>
<feature type="compositionally biased region" description="Acidic residues" evidence="1">
    <location>
        <begin position="496"/>
        <end position="507"/>
    </location>
</feature>
<feature type="region of interest" description="Disordered" evidence="1">
    <location>
        <begin position="274"/>
        <end position="311"/>
    </location>
</feature>
<sequence length="587" mass="66075">MRASQPLRGLALAALGLFLLSMAAFIYFLSPGDSTLDQKIRHSIVNDCTHMNGWMPKDPTCMEERTATAGKCCPADNDDHSALMFTPGGLPCCVAGVAKKQSAQVTRRVLKGSLQQLFGLPPFQNSGPPWHLAPIVINYKYEPAKRKDPPTQALQVDKSDDNSTFAPGYPEIPSSPDDILLYPRRAASVWVHAGMNDAPGTTLDQQRIALNLLQPEIERKQKDLEMEFHAAQTGLSNFTNSENVSVHVVNAPLAVYSVMQRSKAMIDEIKNWSSDNRNRGEEKNLTSVDGDNSQEAATSERSDQSFLKDADSQRSLDQILKSFHDVRYHGMTYVPVFIPDSQRKSVHDSPQPSDSKPLARPQMRLQRSTKGMKDRQIHQRVKNIVQRLKRSLNPVQQSTAKPKPLKVLSTLTASEAEKIHEIAEKLQKSSKQDAFRSAVHNLEKAENDLVSAMTQNHVFHKQLVTHLKRSAAPRMPSPPSITASTLHHAHKVNMLEGDEQNNQDEDKDQSQSDETPRMYPEDEHVGSWYQYDRNRHLKRLALEFCHGQFVTRHEVMFCLRNLLRSPDKTKQEASLRNDEAFLLGKES</sequence>
<evidence type="ECO:0000256" key="1">
    <source>
        <dbReference type="SAM" id="MobiDB-lite"/>
    </source>
</evidence>
<evidence type="ECO:0000313" key="2">
    <source>
        <dbReference type="EMBL" id="EKX52557.1"/>
    </source>
</evidence>
<dbReference type="RefSeq" id="XP_005839537.1">
    <property type="nucleotide sequence ID" value="XM_005839480.1"/>
</dbReference>
<proteinExistence type="predicted"/>
<evidence type="ECO:0000313" key="3">
    <source>
        <dbReference type="EnsemblProtists" id="EKX52557"/>
    </source>
</evidence>
<feature type="compositionally biased region" description="Basic and acidic residues" evidence="1">
    <location>
        <begin position="508"/>
        <end position="523"/>
    </location>
</feature>
<protein>
    <submittedName>
        <fullName evidence="2 3">Uncharacterized protein</fullName>
    </submittedName>
</protein>
<feature type="region of interest" description="Disordered" evidence="1">
    <location>
        <begin position="342"/>
        <end position="375"/>
    </location>
</feature>
<dbReference type="EnsemblProtists" id="EKX52557">
    <property type="protein sequence ID" value="EKX52557"/>
    <property type="gene ID" value="GUITHDRAFT_133625"/>
</dbReference>
<feature type="region of interest" description="Disordered" evidence="1">
    <location>
        <begin position="496"/>
        <end position="523"/>
    </location>
</feature>
<evidence type="ECO:0000313" key="4">
    <source>
        <dbReference type="Proteomes" id="UP000011087"/>
    </source>
</evidence>
<reference evidence="4" key="2">
    <citation type="submission" date="2012-11" db="EMBL/GenBank/DDBJ databases">
        <authorList>
            <person name="Kuo A."/>
            <person name="Curtis B.A."/>
            <person name="Tanifuji G."/>
            <person name="Burki F."/>
            <person name="Gruber A."/>
            <person name="Irimia M."/>
            <person name="Maruyama S."/>
            <person name="Arias M.C."/>
            <person name="Ball S.G."/>
            <person name="Gile G.H."/>
            <person name="Hirakawa Y."/>
            <person name="Hopkins J.F."/>
            <person name="Rensing S.A."/>
            <person name="Schmutz J."/>
            <person name="Symeonidi A."/>
            <person name="Elias M."/>
            <person name="Eveleigh R.J."/>
            <person name="Herman E.K."/>
            <person name="Klute M.J."/>
            <person name="Nakayama T."/>
            <person name="Obornik M."/>
            <person name="Reyes-Prieto A."/>
            <person name="Armbrust E.V."/>
            <person name="Aves S.J."/>
            <person name="Beiko R.G."/>
            <person name="Coutinho P."/>
            <person name="Dacks J.B."/>
            <person name="Durnford D.G."/>
            <person name="Fast N.M."/>
            <person name="Green B.R."/>
            <person name="Grisdale C."/>
            <person name="Hempe F."/>
            <person name="Henrissat B."/>
            <person name="Hoppner M.P."/>
            <person name="Ishida K.-I."/>
            <person name="Kim E."/>
            <person name="Koreny L."/>
            <person name="Kroth P.G."/>
            <person name="Liu Y."/>
            <person name="Malik S.-B."/>
            <person name="Maier U.G."/>
            <person name="McRose D."/>
            <person name="Mock T."/>
            <person name="Neilson J.A."/>
            <person name="Onodera N.T."/>
            <person name="Poole A.M."/>
            <person name="Pritham E.J."/>
            <person name="Richards T.A."/>
            <person name="Rocap G."/>
            <person name="Roy S.W."/>
            <person name="Sarai C."/>
            <person name="Schaack S."/>
            <person name="Shirato S."/>
            <person name="Slamovits C.H."/>
            <person name="Spencer D.F."/>
            <person name="Suzuki S."/>
            <person name="Worden A.Z."/>
            <person name="Zauner S."/>
            <person name="Barry K."/>
            <person name="Bell C."/>
            <person name="Bharti A.K."/>
            <person name="Crow J.A."/>
            <person name="Grimwood J."/>
            <person name="Kramer R."/>
            <person name="Lindquist E."/>
            <person name="Lucas S."/>
            <person name="Salamov A."/>
            <person name="McFadden G.I."/>
            <person name="Lane C.E."/>
            <person name="Keeling P.J."/>
            <person name="Gray M.W."/>
            <person name="Grigoriev I.V."/>
            <person name="Archibald J.M."/>
        </authorList>
    </citation>
    <scope>NUCLEOTIDE SEQUENCE</scope>
    <source>
        <strain evidence="4">CCMP2712</strain>
    </source>
</reference>
<reference evidence="2 4" key="1">
    <citation type="journal article" date="2012" name="Nature">
        <title>Algal genomes reveal evolutionary mosaicism and the fate of nucleomorphs.</title>
        <authorList>
            <consortium name="DOE Joint Genome Institute"/>
            <person name="Curtis B.A."/>
            <person name="Tanifuji G."/>
            <person name="Burki F."/>
            <person name="Gruber A."/>
            <person name="Irimia M."/>
            <person name="Maruyama S."/>
            <person name="Arias M.C."/>
            <person name="Ball S.G."/>
            <person name="Gile G.H."/>
            <person name="Hirakawa Y."/>
            <person name="Hopkins J.F."/>
            <person name="Kuo A."/>
            <person name="Rensing S.A."/>
            <person name="Schmutz J."/>
            <person name="Symeonidi A."/>
            <person name="Elias M."/>
            <person name="Eveleigh R.J."/>
            <person name="Herman E.K."/>
            <person name="Klute M.J."/>
            <person name="Nakayama T."/>
            <person name="Obornik M."/>
            <person name="Reyes-Prieto A."/>
            <person name="Armbrust E.V."/>
            <person name="Aves S.J."/>
            <person name="Beiko R.G."/>
            <person name="Coutinho P."/>
            <person name="Dacks J.B."/>
            <person name="Durnford D.G."/>
            <person name="Fast N.M."/>
            <person name="Green B.R."/>
            <person name="Grisdale C.J."/>
            <person name="Hempel F."/>
            <person name="Henrissat B."/>
            <person name="Hoppner M.P."/>
            <person name="Ishida K."/>
            <person name="Kim E."/>
            <person name="Koreny L."/>
            <person name="Kroth P.G."/>
            <person name="Liu Y."/>
            <person name="Malik S.B."/>
            <person name="Maier U.G."/>
            <person name="McRose D."/>
            <person name="Mock T."/>
            <person name="Neilson J.A."/>
            <person name="Onodera N.T."/>
            <person name="Poole A.M."/>
            <person name="Pritham E.J."/>
            <person name="Richards T.A."/>
            <person name="Rocap G."/>
            <person name="Roy S.W."/>
            <person name="Sarai C."/>
            <person name="Schaack S."/>
            <person name="Shirato S."/>
            <person name="Slamovits C.H."/>
            <person name="Spencer D.F."/>
            <person name="Suzuki S."/>
            <person name="Worden A.Z."/>
            <person name="Zauner S."/>
            <person name="Barry K."/>
            <person name="Bell C."/>
            <person name="Bharti A.K."/>
            <person name="Crow J.A."/>
            <person name="Grimwood J."/>
            <person name="Kramer R."/>
            <person name="Lindquist E."/>
            <person name="Lucas S."/>
            <person name="Salamov A."/>
            <person name="McFadden G.I."/>
            <person name="Lane C.E."/>
            <person name="Keeling P.J."/>
            <person name="Gray M.W."/>
            <person name="Grigoriev I.V."/>
            <person name="Archibald J.M."/>
        </authorList>
    </citation>
    <scope>NUCLEOTIDE SEQUENCE</scope>
    <source>
        <strain evidence="2 4">CCMP2712</strain>
    </source>
</reference>
<dbReference type="PaxDb" id="55529-EKX52557"/>
<feature type="compositionally biased region" description="Basic and acidic residues" evidence="1">
    <location>
        <begin position="274"/>
        <end position="284"/>
    </location>
</feature>
<dbReference type="EMBL" id="JH992972">
    <property type="protein sequence ID" value="EKX52557.1"/>
    <property type="molecule type" value="Genomic_DNA"/>
</dbReference>
<reference evidence="3" key="3">
    <citation type="submission" date="2016-03" db="UniProtKB">
        <authorList>
            <consortium name="EnsemblProtists"/>
        </authorList>
    </citation>
    <scope>IDENTIFICATION</scope>
</reference>
<name>L1JVZ6_GUITC</name>
<accession>L1JVZ6</accession>
<feature type="compositionally biased region" description="Basic and acidic residues" evidence="1">
    <location>
        <begin position="298"/>
        <end position="311"/>
    </location>
</feature>
<dbReference type="KEGG" id="gtt:GUITHDRAFT_133625"/>
<keyword evidence="4" id="KW-1185">Reference proteome</keyword>
<dbReference type="AlphaFoldDB" id="L1JVZ6"/>
<gene>
    <name evidence="2" type="ORF">GUITHDRAFT_133625</name>
</gene>
<feature type="compositionally biased region" description="Polar residues" evidence="1">
    <location>
        <begin position="285"/>
        <end position="297"/>
    </location>
</feature>
<dbReference type="Proteomes" id="UP000011087">
    <property type="component" value="Unassembled WGS sequence"/>
</dbReference>
<organism evidence="2">
    <name type="scientific">Guillardia theta (strain CCMP2712)</name>
    <name type="common">Cryptophyte</name>
    <dbReference type="NCBI Taxonomy" id="905079"/>
    <lineage>
        <taxon>Eukaryota</taxon>
        <taxon>Cryptophyceae</taxon>
        <taxon>Pyrenomonadales</taxon>
        <taxon>Geminigeraceae</taxon>
        <taxon>Guillardia</taxon>
    </lineage>
</organism>